<feature type="transmembrane region" description="Helical" evidence="1">
    <location>
        <begin position="34"/>
        <end position="53"/>
    </location>
</feature>
<evidence type="ECO:0000313" key="2">
    <source>
        <dbReference type="EMBL" id="KHD73597.1"/>
    </source>
</evidence>
<dbReference type="OrthoDB" id="3539663at2"/>
<reference evidence="2 3" key="1">
    <citation type="submission" date="2014-10" db="EMBL/GenBank/DDBJ databases">
        <title>Draft genome sequence of Actinoplanes utahensis NRRL 12052.</title>
        <authorList>
            <person name="Velasco-Bucheli B."/>
            <person name="del Cerro C."/>
            <person name="Hormigo D."/>
            <person name="Garcia J.L."/>
            <person name="Acebal C."/>
            <person name="Arroyo M."/>
            <person name="de la Mata I."/>
        </authorList>
    </citation>
    <scope>NUCLEOTIDE SEQUENCE [LARGE SCALE GENOMIC DNA]</scope>
    <source>
        <strain evidence="2 3">NRRL 12052</strain>
    </source>
</reference>
<dbReference type="AlphaFoldDB" id="A0A0A6X0Q0"/>
<accession>A0A0A6X0Q0</accession>
<keyword evidence="1" id="KW-0812">Transmembrane</keyword>
<protein>
    <submittedName>
        <fullName evidence="2">Uncharacterized protein</fullName>
    </submittedName>
</protein>
<dbReference type="eggNOG" id="ENOG5032EMY">
    <property type="taxonomic scope" value="Bacteria"/>
</dbReference>
<evidence type="ECO:0000256" key="1">
    <source>
        <dbReference type="SAM" id="Phobius"/>
    </source>
</evidence>
<feature type="transmembrane region" description="Helical" evidence="1">
    <location>
        <begin position="112"/>
        <end position="133"/>
    </location>
</feature>
<keyword evidence="1" id="KW-0472">Membrane</keyword>
<feature type="transmembrane region" description="Helical" evidence="1">
    <location>
        <begin position="145"/>
        <end position="172"/>
    </location>
</feature>
<gene>
    <name evidence="2" type="ORF">MB27_34330</name>
</gene>
<dbReference type="EMBL" id="JRTT01000130">
    <property type="protein sequence ID" value="KHD73597.1"/>
    <property type="molecule type" value="Genomic_DNA"/>
</dbReference>
<name>A0A0A6X0Q0_ACTUT</name>
<proteinExistence type="predicted"/>
<dbReference type="STRING" id="1869.MB27_34330"/>
<dbReference type="RefSeq" id="WP_043531770.1">
    <property type="nucleotide sequence ID" value="NZ_BAABKU010000043.1"/>
</dbReference>
<keyword evidence="3" id="KW-1185">Reference proteome</keyword>
<dbReference type="Proteomes" id="UP000054537">
    <property type="component" value="Unassembled WGS sequence"/>
</dbReference>
<feature type="transmembrane region" description="Helical" evidence="1">
    <location>
        <begin position="65"/>
        <end position="92"/>
    </location>
</feature>
<organism evidence="2 3">
    <name type="scientific">Actinoplanes utahensis</name>
    <dbReference type="NCBI Taxonomy" id="1869"/>
    <lineage>
        <taxon>Bacteria</taxon>
        <taxon>Bacillati</taxon>
        <taxon>Actinomycetota</taxon>
        <taxon>Actinomycetes</taxon>
        <taxon>Micromonosporales</taxon>
        <taxon>Micromonosporaceae</taxon>
        <taxon>Actinoplanes</taxon>
    </lineage>
</organism>
<keyword evidence="1" id="KW-1133">Transmembrane helix</keyword>
<comment type="caution">
    <text evidence="2">The sequence shown here is derived from an EMBL/GenBank/DDBJ whole genome shotgun (WGS) entry which is preliminary data.</text>
</comment>
<evidence type="ECO:0000313" key="3">
    <source>
        <dbReference type="Proteomes" id="UP000054537"/>
    </source>
</evidence>
<sequence>MRIALIAAPLAMTAYGLTRIIGRLDGHYGPGLDWQLAHLFGLAGMLLFVPVVFALRTRIGTGRNLITGITLAGLAATIVQFSADMILALAATDRADLRTRQHEFADLPGVQPAVYDIGPLLFFIGIVALAALATRARHLPWWSPAMMLLAVALPPVDLNLMPLTGILMLIALHPLHDTTPTPPRPTTPAVATARR</sequence>